<dbReference type="GO" id="GO:0008410">
    <property type="term" value="F:CoA-transferase activity"/>
    <property type="evidence" value="ECO:0007669"/>
    <property type="project" value="TreeGrafter"/>
</dbReference>
<reference evidence="2 3" key="1">
    <citation type="submission" date="2018-10" db="EMBL/GenBank/DDBJ databases">
        <title>Genomic Encyclopedia of Archaeal and Bacterial Type Strains, Phase II (KMG-II): from individual species to whole genera.</title>
        <authorList>
            <person name="Goeker M."/>
        </authorList>
    </citation>
    <scope>NUCLEOTIDE SEQUENCE [LARGE SCALE GENOMIC DNA]</scope>
    <source>
        <strain evidence="2 3">DSM 25217</strain>
    </source>
</reference>
<evidence type="ECO:0000313" key="3">
    <source>
        <dbReference type="Proteomes" id="UP000271227"/>
    </source>
</evidence>
<keyword evidence="3" id="KW-1185">Reference proteome</keyword>
<dbReference type="PANTHER" id="PTHR48207:SF4">
    <property type="entry name" value="BLL6097 PROTEIN"/>
    <property type="match status" value="1"/>
</dbReference>
<evidence type="ECO:0000256" key="1">
    <source>
        <dbReference type="ARBA" id="ARBA00022679"/>
    </source>
</evidence>
<dbReference type="Gene3D" id="3.30.1540.10">
    <property type="entry name" value="formyl-coa transferase, domain 3"/>
    <property type="match status" value="1"/>
</dbReference>
<sequence length="406" mass="45175">MPATSLLTGIKVVDMTTVLFGPYCTQTFADLGADVVKIEPKTGDVIRLVSRPSKTPRMSPTHLTLNRGKRCVDWDPKTDFGKEATLRLIEQSDVFIHNIRQSAIERLGLTFEEVRSVKKDIVYVHCLGFSPDGPYAGQPAYDDIIQSLSGMTDLLPRVDGREKKRFLPMAMADKISGLHAVYATLAALLKKNQTGEAIHTEVPMLECVTHFLLAEHFDEATMTPPTGDFGYERQLDPTRQPFQTRDGWVVIAPYSDDRWVRAFEVLGATDVFADERLKDFASRRANRSLMQEKLSLYISNYSTGEILALFHKADIPAAKSNSLEDLQNDPHLAATNFFQLREHPTEGGYWEIQPPVRFNGIPRKEIRPAAHIGQDTDAVLAELGLEAGVENTASGNVRKPPNPGSV</sequence>
<dbReference type="SUPFAM" id="SSF89796">
    <property type="entry name" value="CoA-transferase family III (CaiB/BaiF)"/>
    <property type="match status" value="1"/>
</dbReference>
<dbReference type="Proteomes" id="UP000271227">
    <property type="component" value="Unassembled WGS sequence"/>
</dbReference>
<comment type="caution">
    <text evidence="2">The sequence shown here is derived from an EMBL/GenBank/DDBJ whole genome shotgun (WGS) entry which is preliminary data.</text>
</comment>
<dbReference type="InterPro" id="IPR050483">
    <property type="entry name" value="CoA-transferase_III_domain"/>
</dbReference>
<dbReference type="InterPro" id="IPR023606">
    <property type="entry name" value="CoA-Trfase_III_dom_1_sf"/>
</dbReference>
<dbReference type="RefSeq" id="WP_121939031.1">
    <property type="nucleotide sequence ID" value="NZ_REFR01000012.1"/>
</dbReference>
<dbReference type="InParanoid" id="A0A3M0C8S5"/>
<evidence type="ECO:0000313" key="2">
    <source>
        <dbReference type="EMBL" id="RMB04760.1"/>
    </source>
</evidence>
<proteinExistence type="predicted"/>
<name>A0A3M0C8S5_9PROT</name>
<protein>
    <submittedName>
        <fullName evidence="2">Crotonobetainyl-CoA:carnitine CoA-transferase CaiB-like acyl-CoA transferase</fullName>
    </submittedName>
</protein>
<gene>
    <name evidence="2" type="ORF">BXY39_2324</name>
</gene>
<accession>A0A3M0C8S5</accession>
<dbReference type="PANTHER" id="PTHR48207">
    <property type="entry name" value="SUCCINATE--HYDROXYMETHYLGLUTARATE COA-TRANSFERASE"/>
    <property type="match status" value="1"/>
</dbReference>
<dbReference type="AlphaFoldDB" id="A0A3M0C8S5"/>
<organism evidence="2 3">
    <name type="scientific">Eilatimonas milleporae</name>
    <dbReference type="NCBI Taxonomy" id="911205"/>
    <lineage>
        <taxon>Bacteria</taxon>
        <taxon>Pseudomonadati</taxon>
        <taxon>Pseudomonadota</taxon>
        <taxon>Alphaproteobacteria</taxon>
        <taxon>Kordiimonadales</taxon>
        <taxon>Kordiimonadaceae</taxon>
        <taxon>Eilatimonas</taxon>
    </lineage>
</organism>
<dbReference type="InterPro" id="IPR003673">
    <property type="entry name" value="CoA-Trfase_fam_III"/>
</dbReference>
<keyword evidence="1 2" id="KW-0808">Transferase</keyword>
<dbReference type="InterPro" id="IPR044855">
    <property type="entry name" value="CoA-Trfase_III_dom3_sf"/>
</dbReference>
<dbReference type="Gene3D" id="3.40.50.10540">
    <property type="entry name" value="Crotonobetainyl-coa:carnitine coa-transferase, domain 1"/>
    <property type="match status" value="1"/>
</dbReference>
<dbReference type="Pfam" id="PF02515">
    <property type="entry name" value="CoA_transf_3"/>
    <property type="match status" value="1"/>
</dbReference>
<dbReference type="OrthoDB" id="9806585at2"/>
<dbReference type="EMBL" id="REFR01000012">
    <property type="protein sequence ID" value="RMB04760.1"/>
    <property type="molecule type" value="Genomic_DNA"/>
</dbReference>